<evidence type="ECO:0000313" key="2">
    <source>
        <dbReference type="Proteomes" id="UP000218767"/>
    </source>
</evidence>
<reference evidence="2" key="1">
    <citation type="submission" date="2017-08" db="EMBL/GenBank/DDBJ databases">
        <title>A dynamic microbial community with high functional redundancy inhabits the cold, oxic subseafloor aquifer.</title>
        <authorList>
            <person name="Tully B.J."/>
            <person name="Wheat C.G."/>
            <person name="Glazer B.T."/>
            <person name="Huber J.A."/>
        </authorList>
    </citation>
    <scope>NUCLEOTIDE SEQUENCE [LARGE SCALE GENOMIC DNA]</scope>
</reference>
<proteinExistence type="predicted"/>
<dbReference type="PANTHER" id="PTHR35175">
    <property type="entry name" value="DUF1289 DOMAIN-CONTAINING PROTEIN"/>
    <property type="match status" value="1"/>
</dbReference>
<accession>A0A2A4WYQ0</accession>
<sequence length="155" mass="17598">MAAIKTPCLGICSTTSVGDVVCRGCKRYAFEVIDWNGYDLEAKSAVLSRIERLNTQILENKLRIFSVPNLKAGLDRFHIPYDETLSPYCWLHNLLKKGHDRMESLEEYGVYALGNYADMALPELCEIIENDLLLLSEAHHARYFAPTKISNKSRS</sequence>
<comment type="caution">
    <text evidence="1">The sequence shown here is derived from an EMBL/GenBank/DDBJ whole genome shotgun (WGS) entry which is preliminary data.</text>
</comment>
<dbReference type="PANTHER" id="PTHR35175:SF1">
    <property type="entry name" value="OXIDOREDUCTASE"/>
    <property type="match status" value="1"/>
</dbReference>
<protein>
    <submittedName>
        <fullName evidence="1">DUF1289 domain-containing protein</fullName>
    </submittedName>
</protein>
<organism evidence="1 2">
    <name type="scientific">SAR86 cluster bacterium</name>
    <dbReference type="NCBI Taxonomy" id="2030880"/>
    <lineage>
        <taxon>Bacteria</taxon>
        <taxon>Pseudomonadati</taxon>
        <taxon>Pseudomonadota</taxon>
        <taxon>Gammaproteobacteria</taxon>
        <taxon>SAR86 cluster</taxon>
    </lineage>
</organism>
<dbReference type="Proteomes" id="UP000218767">
    <property type="component" value="Unassembled WGS sequence"/>
</dbReference>
<dbReference type="Pfam" id="PF06945">
    <property type="entry name" value="DUF1289"/>
    <property type="match status" value="1"/>
</dbReference>
<dbReference type="InterPro" id="IPR010710">
    <property type="entry name" value="DUF1289"/>
</dbReference>
<name>A0A2A4WYQ0_9GAMM</name>
<evidence type="ECO:0000313" key="1">
    <source>
        <dbReference type="EMBL" id="PCI74947.1"/>
    </source>
</evidence>
<dbReference type="EMBL" id="NVUL01000087">
    <property type="protein sequence ID" value="PCI74947.1"/>
    <property type="molecule type" value="Genomic_DNA"/>
</dbReference>
<dbReference type="AlphaFoldDB" id="A0A2A4WYQ0"/>
<gene>
    <name evidence="1" type="ORF">COB20_14045</name>
</gene>